<keyword evidence="3" id="KW-1185">Reference proteome</keyword>
<keyword evidence="1" id="KW-1133">Transmembrane helix</keyword>
<feature type="transmembrane region" description="Helical" evidence="1">
    <location>
        <begin position="97"/>
        <end position="115"/>
    </location>
</feature>
<gene>
    <name evidence="2" type="ORF">LPB142_09905</name>
</gene>
<feature type="transmembrane region" description="Helical" evidence="1">
    <location>
        <begin position="60"/>
        <end position="77"/>
    </location>
</feature>
<evidence type="ECO:0000256" key="1">
    <source>
        <dbReference type="SAM" id="Phobius"/>
    </source>
</evidence>
<protein>
    <submittedName>
        <fullName evidence="2">Uncharacterized protein</fullName>
    </submittedName>
</protein>
<organism evidence="2 3">
    <name type="scientific">Rhodobacter xanthinilyticus</name>
    <dbReference type="NCBI Taxonomy" id="1850250"/>
    <lineage>
        <taxon>Bacteria</taxon>
        <taxon>Pseudomonadati</taxon>
        <taxon>Pseudomonadota</taxon>
        <taxon>Alphaproteobacteria</taxon>
        <taxon>Rhodobacterales</taxon>
        <taxon>Rhodobacter group</taxon>
        <taxon>Rhodobacter</taxon>
    </lineage>
</organism>
<evidence type="ECO:0000313" key="2">
    <source>
        <dbReference type="EMBL" id="AOZ69590.1"/>
    </source>
</evidence>
<feature type="transmembrane region" description="Helical" evidence="1">
    <location>
        <begin position="127"/>
        <end position="146"/>
    </location>
</feature>
<dbReference type="AlphaFoldDB" id="A0A1D9MCR1"/>
<accession>A0A1D9MCR1</accession>
<dbReference type="EMBL" id="CP017781">
    <property type="protein sequence ID" value="AOZ69590.1"/>
    <property type="molecule type" value="Genomic_DNA"/>
</dbReference>
<dbReference type="Proteomes" id="UP000176562">
    <property type="component" value="Chromosome"/>
</dbReference>
<evidence type="ECO:0000313" key="3">
    <source>
        <dbReference type="Proteomes" id="UP000176562"/>
    </source>
</evidence>
<name>A0A1D9MCR1_9RHOB</name>
<proteinExistence type="predicted"/>
<dbReference type="STRING" id="1850250.LPB142_09905"/>
<reference evidence="2 3" key="1">
    <citation type="submission" date="2016-10" db="EMBL/GenBank/DDBJ databases">
        <title>Rhodobacter sp. LPB0142, isolated from sea water.</title>
        <authorList>
            <person name="Kim E."/>
            <person name="Yi H."/>
        </authorList>
    </citation>
    <scope>NUCLEOTIDE SEQUENCE [LARGE SCALE GENOMIC DNA]</scope>
    <source>
        <strain evidence="2 3">LPB0142</strain>
    </source>
</reference>
<keyword evidence="1" id="KW-0472">Membrane</keyword>
<dbReference type="KEGG" id="rhp:LPB142_09905"/>
<dbReference type="RefSeq" id="WP_071166271.1">
    <property type="nucleotide sequence ID" value="NZ_CP017781.1"/>
</dbReference>
<sequence>MAVSTTTFNERLRRIEAERARAKGRILLHVGGEEIAVRSLAEIAPEICAEKPRRFGAVKVVLAFALGALAVALAVALKVRFMPVSVEQALSFGEGQTVVMLALGAGLSFVLTFAFGLRGGAAMTGQMLGVVLAVSALHNLAFWAPGAAEMLFTKDWVEVQRVSAVPDSLIFRGVVYTL</sequence>
<keyword evidence="1" id="KW-0812">Transmembrane</keyword>